<evidence type="ECO:0000256" key="1">
    <source>
        <dbReference type="SAM" id="MobiDB-lite"/>
    </source>
</evidence>
<dbReference type="Proteomes" id="UP000243719">
    <property type="component" value="Unassembled WGS sequence"/>
</dbReference>
<proteinExistence type="predicted"/>
<accession>A0A1H2PQX0</accession>
<sequence>MSHETVTTSQLSILQHALGLNKRAESYRNLYAAPDRGPVLDDCVALERRGLLEGCSAEFGNHFYRVTDAGRIVAENDGHAPEPIDGRAEWVERHLKRTLTPFQRRAVVLLCQAMRCGPYDFASTFKHADWNCGLGVRFKVCRPQLSTYDTDGLTALVLGAHEQAIRVEIDPVNFTHLAVTMHPRRRNADRQYMRHPSIEQALERWTGRPTSQTGGEQS</sequence>
<dbReference type="OrthoDB" id="7510709at2"/>
<keyword evidence="3" id="KW-1185">Reference proteome</keyword>
<organism evidence="2 3">
    <name type="scientific">Chitinasiproducens palmae</name>
    <dbReference type="NCBI Taxonomy" id="1770053"/>
    <lineage>
        <taxon>Bacteria</taxon>
        <taxon>Pseudomonadati</taxon>
        <taxon>Pseudomonadota</taxon>
        <taxon>Betaproteobacteria</taxon>
        <taxon>Burkholderiales</taxon>
        <taxon>Burkholderiaceae</taxon>
        <taxon>Chitinasiproducens</taxon>
    </lineage>
</organism>
<evidence type="ECO:0000313" key="3">
    <source>
        <dbReference type="Proteomes" id="UP000243719"/>
    </source>
</evidence>
<dbReference type="STRING" id="1770053.SAMN05216551_107181"/>
<protein>
    <submittedName>
        <fullName evidence="2">Uncharacterized protein</fullName>
    </submittedName>
</protein>
<gene>
    <name evidence="2" type="ORF">SAMN05216551_107181</name>
</gene>
<dbReference type="AlphaFoldDB" id="A0A1H2PQX0"/>
<evidence type="ECO:0000313" key="2">
    <source>
        <dbReference type="EMBL" id="SDV49246.1"/>
    </source>
</evidence>
<feature type="region of interest" description="Disordered" evidence="1">
    <location>
        <begin position="199"/>
        <end position="218"/>
    </location>
</feature>
<reference evidence="3" key="1">
    <citation type="submission" date="2016-09" db="EMBL/GenBank/DDBJ databases">
        <authorList>
            <person name="Varghese N."/>
            <person name="Submissions S."/>
        </authorList>
    </citation>
    <scope>NUCLEOTIDE SEQUENCE [LARGE SCALE GENOMIC DNA]</scope>
    <source>
        <strain evidence="3">JS23</strain>
    </source>
</reference>
<name>A0A1H2PQX0_9BURK</name>
<dbReference type="RefSeq" id="WP_091909040.1">
    <property type="nucleotide sequence ID" value="NZ_FNLO01000007.1"/>
</dbReference>
<feature type="compositionally biased region" description="Polar residues" evidence="1">
    <location>
        <begin position="208"/>
        <end position="218"/>
    </location>
</feature>
<dbReference type="EMBL" id="FNLO01000007">
    <property type="protein sequence ID" value="SDV49246.1"/>
    <property type="molecule type" value="Genomic_DNA"/>
</dbReference>